<evidence type="ECO:0000313" key="2">
    <source>
        <dbReference type="Proteomes" id="UP000799755"/>
    </source>
</evidence>
<organism evidence="1 2">
    <name type="scientific">Lindgomyces ingoldianus</name>
    <dbReference type="NCBI Taxonomy" id="673940"/>
    <lineage>
        <taxon>Eukaryota</taxon>
        <taxon>Fungi</taxon>
        <taxon>Dikarya</taxon>
        <taxon>Ascomycota</taxon>
        <taxon>Pezizomycotina</taxon>
        <taxon>Dothideomycetes</taxon>
        <taxon>Pleosporomycetidae</taxon>
        <taxon>Pleosporales</taxon>
        <taxon>Lindgomycetaceae</taxon>
        <taxon>Lindgomyces</taxon>
    </lineage>
</organism>
<keyword evidence="2" id="KW-1185">Reference proteome</keyword>
<accession>A0ACB6R9D2</accession>
<evidence type="ECO:0000313" key="1">
    <source>
        <dbReference type="EMBL" id="KAF2475697.1"/>
    </source>
</evidence>
<gene>
    <name evidence="1" type="ORF">BDR25DRAFT_87889</name>
</gene>
<protein>
    <submittedName>
        <fullName evidence="1">Uncharacterized protein</fullName>
    </submittedName>
</protein>
<dbReference type="Proteomes" id="UP000799755">
    <property type="component" value="Unassembled WGS sequence"/>
</dbReference>
<sequence>MPLVCRTLPKRHADCQLRSEAPSTSLQKVTHPTTGRYFECYLTKIFKQGWGKLQSNQCKTVPRGPASYCDHFTEEHSLGRLPRFDNNRASKIALDSSANNASLQRFSNPWVYVHITLESALRCLSRRNMVLLARSSLLCLPFLRSSYRVYFPQPKKLDKSIFLTFFLFV</sequence>
<reference evidence="1" key="1">
    <citation type="journal article" date="2020" name="Stud. Mycol.">
        <title>101 Dothideomycetes genomes: a test case for predicting lifestyles and emergence of pathogens.</title>
        <authorList>
            <person name="Haridas S."/>
            <person name="Albert R."/>
            <person name="Binder M."/>
            <person name="Bloem J."/>
            <person name="Labutti K."/>
            <person name="Salamov A."/>
            <person name="Andreopoulos B."/>
            <person name="Baker S."/>
            <person name="Barry K."/>
            <person name="Bills G."/>
            <person name="Bluhm B."/>
            <person name="Cannon C."/>
            <person name="Castanera R."/>
            <person name="Culley D."/>
            <person name="Daum C."/>
            <person name="Ezra D."/>
            <person name="Gonzalez J."/>
            <person name="Henrissat B."/>
            <person name="Kuo A."/>
            <person name="Liang C."/>
            <person name="Lipzen A."/>
            <person name="Lutzoni F."/>
            <person name="Magnuson J."/>
            <person name="Mondo S."/>
            <person name="Nolan M."/>
            <person name="Ohm R."/>
            <person name="Pangilinan J."/>
            <person name="Park H.-J."/>
            <person name="Ramirez L."/>
            <person name="Alfaro M."/>
            <person name="Sun H."/>
            <person name="Tritt A."/>
            <person name="Yoshinaga Y."/>
            <person name="Zwiers L.-H."/>
            <person name="Turgeon B."/>
            <person name="Goodwin S."/>
            <person name="Spatafora J."/>
            <person name="Crous P."/>
            <person name="Grigoriev I."/>
        </authorList>
    </citation>
    <scope>NUCLEOTIDE SEQUENCE</scope>
    <source>
        <strain evidence="1">ATCC 200398</strain>
    </source>
</reference>
<name>A0ACB6R9D2_9PLEO</name>
<dbReference type="EMBL" id="MU003495">
    <property type="protein sequence ID" value="KAF2475697.1"/>
    <property type="molecule type" value="Genomic_DNA"/>
</dbReference>
<comment type="caution">
    <text evidence="1">The sequence shown here is derived from an EMBL/GenBank/DDBJ whole genome shotgun (WGS) entry which is preliminary data.</text>
</comment>
<proteinExistence type="predicted"/>